<evidence type="ECO:0000256" key="1">
    <source>
        <dbReference type="SAM" id="Phobius"/>
    </source>
</evidence>
<protein>
    <submittedName>
        <fullName evidence="2">Uncharacterized protein</fullName>
    </submittedName>
</protein>
<evidence type="ECO:0000313" key="2">
    <source>
        <dbReference type="EMBL" id="OGF64651.1"/>
    </source>
</evidence>
<name>A0A1F5VNP6_9BACT</name>
<organism evidence="2 3">
    <name type="scientific">Candidatus Giovannonibacteria bacterium RIFCSPHIGHO2_02_42_15</name>
    <dbReference type="NCBI Taxonomy" id="1798329"/>
    <lineage>
        <taxon>Bacteria</taxon>
        <taxon>Candidatus Giovannoniibacteriota</taxon>
    </lineage>
</organism>
<feature type="transmembrane region" description="Helical" evidence="1">
    <location>
        <begin position="61"/>
        <end position="82"/>
    </location>
</feature>
<comment type="caution">
    <text evidence="2">The sequence shown here is derived from an EMBL/GenBank/DDBJ whole genome shotgun (WGS) entry which is preliminary data.</text>
</comment>
<gene>
    <name evidence="2" type="ORF">A2Z53_02835</name>
</gene>
<evidence type="ECO:0000313" key="3">
    <source>
        <dbReference type="Proteomes" id="UP000177451"/>
    </source>
</evidence>
<sequence length="160" mass="17779">MRYLQHWDKITSKFKKLPYSKEEIMKCSDHGLELSDCMAMIGGFGFGGFALLQVLREAAGYRSALIASAVVTLILLVSLHLACKELIIFHGQSAKVFFVLGVFGSSCMTLHIAKYALGEPWTLMQFQLAFFSSVGVVLTALALEFAMWCVSEFKVWVASH</sequence>
<reference evidence="2 3" key="1">
    <citation type="journal article" date="2016" name="Nat. Commun.">
        <title>Thousands of microbial genomes shed light on interconnected biogeochemical processes in an aquifer system.</title>
        <authorList>
            <person name="Anantharaman K."/>
            <person name="Brown C.T."/>
            <person name="Hug L.A."/>
            <person name="Sharon I."/>
            <person name="Castelle C.J."/>
            <person name="Probst A.J."/>
            <person name="Thomas B.C."/>
            <person name="Singh A."/>
            <person name="Wilkins M.J."/>
            <person name="Karaoz U."/>
            <person name="Brodie E.L."/>
            <person name="Williams K.H."/>
            <person name="Hubbard S.S."/>
            <person name="Banfield J.F."/>
        </authorList>
    </citation>
    <scope>NUCLEOTIDE SEQUENCE [LARGE SCALE GENOMIC DNA]</scope>
</reference>
<feature type="transmembrane region" description="Helical" evidence="1">
    <location>
        <begin position="129"/>
        <end position="150"/>
    </location>
</feature>
<feature type="transmembrane region" description="Helical" evidence="1">
    <location>
        <begin position="94"/>
        <end position="117"/>
    </location>
</feature>
<keyword evidence="1" id="KW-0812">Transmembrane</keyword>
<keyword evidence="1" id="KW-0472">Membrane</keyword>
<accession>A0A1F5VNP6</accession>
<dbReference type="Proteomes" id="UP000177451">
    <property type="component" value="Unassembled WGS sequence"/>
</dbReference>
<proteinExistence type="predicted"/>
<dbReference type="AlphaFoldDB" id="A0A1F5VNP6"/>
<keyword evidence="1" id="KW-1133">Transmembrane helix</keyword>
<feature type="transmembrane region" description="Helical" evidence="1">
    <location>
        <begin position="34"/>
        <end position="55"/>
    </location>
</feature>
<dbReference type="EMBL" id="MFHH01000039">
    <property type="protein sequence ID" value="OGF64651.1"/>
    <property type="molecule type" value="Genomic_DNA"/>
</dbReference>